<evidence type="ECO:0000313" key="11">
    <source>
        <dbReference type="EMBL" id="QUI23796.1"/>
    </source>
</evidence>
<sequence>MKIERQTKILQLINAYDIETQEDLANKLIEEGFIVTQATISRDIRELRLTKIATADGKQKYVVLQNKETKMNEKFIRVFRDGFSSMDRAGNLIVLKTLNGMAMAVAAAIDSLQYDDVVGCIAGDDTIFCAVRTEHDAIKIMEKFSKLANHHL</sequence>
<comment type="function">
    <text evidence="7">Regulates arginine biosynthesis genes.</text>
</comment>
<dbReference type="KEGG" id="vpy:HZI73_16515"/>
<evidence type="ECO:0000256" key="8">
    <source>
        <dbReference type="NCBIfam" id="TIGR01529"/>
    </source>
</evidence>
<dbReference type="AlphaFoldDB" id="A0A8J8MLP0"/>
<feature type="domain" description="Arginine repressor DNA-binding" evidence="9">
    <location>
        <begin position="2"/>
        <end position="68"/>
    </location>
</feature>
<keyword evidence="6 7" id="KW-0804">Transcription</keyword>
<evidence type="ECO:0000256" key="6">
    <source>
        <dbReference type="ARBA" id="ARBA00023163"/>
    </source>
</evidence>
<evidence type="ECO:0000256" key="5">
    <source>
        <dbReference type="ARBA" id="ARBA00023125"/>
    </source>
</evidence>
<keyword evidence="5 7" id="KW-0238">DNA-binding</keyword>
<keyword evidence="4 7" id="KW-0805">Transcription regulation</keyword>
<evidence type="ECO:0000256" key="7">
    <source>
        <dbReference type="HAMAP-Rule" id="MF_00173"/>
    </source>
</evidence>
<reference evidence="11" key="1">
    <citation type="submission" date="2020-07" db="EMBL/GenBank/DDBJ databases">
        <title>Vallitalea pronyensis genome.</title>
        <authorList>
            <person name="Postec A."/>
        </authorList>
    </citation>
    <scope>NUCLEOTIDE SEQUENCE</scope>
    <source>
        <strain evidence="11">FatNI3</strain>
    </source>
</reference>
<evidence type="ECO:0000256" key="1">
    <source>
        <dbReference type="ARBA" id="ARBA00004496"/>
    </source>
</evidence>
<organism evidence="11 12">
    <name type="scientific">Vallitalea pronyensis</name>
    <dbReference type="NCBI Taxonomy" id="1348613"/>
    <lineage>
        <taxon>Bacteria</taxon>
        <taxon>Bacillati</taxon>
        <taxon>Bacillota</taxon>
        <taxon>Clostridia</taxon>
        <taxon>Lachnospirales</taxon>
        <taxon>Vallitaleaceae</taxon>
        <taxon>Vallitalea</taxon>
    </lineage>
</organism>
<proteinExistence type="inferred from homology"/>
<dbReference type="InterPro" id="IPR020900">
    <property type="entry name" value="Arg_repress_DNA-bd"/>
</dbReference>
<name>A0A8J8MLP0_9FIRM</name>
<dbReference type="GO" id="GO:0003677">
    <property type="term" value="F:DNA binding"/>
    <property type="evidence" value="ECO:0007669"/>
    <property type="project" value="UniProtKB-KW"/>
</dbReference>
<accession>A0A8J8MLP0</accession>
<evidence type="ECO:0000259" key="9">
    <source>
        <dbReference type="Pfam" id="PF01316"/>
    </source>
</evidence>
<dbReference type="GO" id="GO:0003700">
    <property type="term" value="F:DNA-binding transcription factor activity"/>
    <property type="evidence" value="ECO:0007669"/>
    <property type="project" value="UniProtKB-UniRule"/>
</dbReference>
<dbReference type="GO" id="GO:0006526">
    <property type="term" value="P:L-arginine biosynthetic process"/>
    <property type="evidence" value="ECO:0007669"/>
    <property type="project" value="UniProtKB-UniPathway"/>
</dbReference>
<dbReference type="GO" id="GO:0034618">
    <property type="term" value="F:arginine binding"/>
    <property type="evidence" value="ECO:0007669"/>
    <property type="project" value="InterPro"/>
</dbReference>
<dbReference type="EMBL" id="CP058649">
    <property type="protein sequence ID" value="QUI23796.1"/>
    <property type="molecule type" value="Genomic_DNA"/>
</dbReference>
<dbReference type="RefSeq" id="WP_212694483.1">
    <property type="nucleotide sequence ID" value="NZ_CP058649.1"/>
</dbReference>
<dbReference type="NCBIfam" id="TIGR01529">
    <property type="entry name" value="argR_whole"/>
    <property type="match status" value="1"/>
</dbReference>
<dbReference type="PANTHER" id="PTHR34471">
    <property type="entry name" value="ARGININE REPRESSOR"/>
    <property type="match status" value="1"/>
</dbReference>
<evidence type="ECO:0000313" key="12">
    <source>
        <dbReference type="Proteomes" id="UP000683246"/>
    </source>
</evidence>
<dbReference type="Proteomes" id="UP000683246">
    <property type="component" value="Chromosome"/>
</dbReference>
<protein>
    <recommendedName>
        <fullName evidence="7 8">Arginine repressor</fullName>
    </recommendedName>
</protein>
<comment type="similarity">
    <text evidence="2 7">Belongs to the ArgR family.</text>
</comment>
<dbReference type="HAMAP" id="MF_00173">
    <property type="entry name" value="Arg_repressor"/>
    <property type="match status" value="1"/>
</dbReference>
<dbReference type="UniPathway" id="UPA00068"/>
<dbReference type="InterPro" id="IPR036388">
    <property type="entry name" value="WH-like_DNA-bd_sf"/>
</dbReference>
<dbReference type="SUPFAM" id="SSF55252">
    <property type="entry name" value="C-terminal domain of arginine repressor"/>
    <property type="match status" value="1"/>
</dbReference>
<keyword evidence="7" id="KW-0055">Arginine biosynthesis</keyword>
<dbReference type="GO" id="GO:1900079">
    <property type="term" value="P:regulation of arginine biosynthetic process"/>
    <property type="evidence" value="ECO:0007669"/>
    <property type="project" value="UniProtKB-UniRule"/>
</dbReference>
<dbReference type="Gene3D" id="3.30.1360.40">
    <property type="match status" value="1"/>
</dbReference>
<dbReference type="InterPro" id="IPR020899">
    <property type="entry name" value="Arg_repress_C"/>
</dbReference>
<keyword evidence="3 7" id="KW-0963">Cytoplasm</keyword>
<gene>
    <name evidence="7 11" type="primary">argR</name>
    <name evidence="11" type="ORF">HZI73_16515</name>
</gene>
<evidence type="ECO:0000256" key="4">
    <source>
        <dbReference type="ARBA" id="ARBA00023015"/>
    </source>
</evidence>
<keyword evidence="12" id="KW-1185">Reference proteome</keyword>
<dbReference type="SUPFAM" id="SSF46785">
    <property type="entry name" value="Winged helix' DNA-binding domain"/>
    <property type="match status" value="1"/>
</dbReference>
<dbReference type="InterPro" id="IPR001669">
    <property type="entry name" value="Arg_repress"/>
</dbReference>
<dbReference type="PANTHER" id="PTHR34471:SF1">
    <property type="entry name" value="ARGININE REPRESSOR"/>
    <property type="match status" value="1"/>
</dbReference>
<dbReference type="Pfam" id="PF02863">
    <property type="entry name" value="Arg_repressor_C"/>
    <property type="match status" value="1"/>
</dbReference>
<dbReference type="InterPro" id="IPR036390">
    <property type="entry name" value="WH_DNA-bd_sf"/>
</dbReference>
<dbReference type="Gene3D" id="1.10.10.10">
    <property type="entry name" value="Winged helix-like DNA-binding domain superfamily/Winged helix DNA-binding domain"/>
    <property type="match status" value="1"/>
</dbReference>
<dbReference type="InterPro" id="IPR036251">
    <property type="entry name" value="Arg_repress_C_sf"/>
</dbReference>
<dbReference type="GO" id="GO:0005737">
    <property type="term" value="C:cytoplasm"/>
    <property type="evidence" value="ECO:0007669"/>
    <property type="project" value="UniProtKB-SubCell"/>
</dbReference>
<evidence type="ECO:0000256" key="2">
    <source>
        <dbReference type="ARBA" id="ARBA00008316"/>
    </source>
</evidence>
<comment type="subcellular location">
    <subcellularLocation>
        <location evidence="1 7">Cytoplasm</location>
    </subcellularLocation>
</comment>
<dbReference type="Pfam" id="PF01316">
    <property type="entry name" value="Arg_repressor"/>
    <property type="match status" value="1"/>
</dbReference>
<dbReference type="GO" id="GO:0051259">
    <property type="term" value="P:protein complex oligomerization"/>
    <property type="evidence" value="ECO:0007669"/>
    <property type="project" value="InterPro"/>
</dbReference>
<feature type="domain" description="Arginine repressor C-terminal" evidence="10">
    <location>
        <begin position="79"/>
        <end position="145"/>
    </location>
</feature>
<dbReference type="PRINTS" id="PR01467">
    <property type="entry name" value="ARGREPRESSOR"/>
</dbReference>
<evidence type="ECO:0000259" key="10">
    <source>
        <dbReference type="Pfam" id="PF02863"/>
    </source>
</evidence>
<evidence type="ECO:0000256" key="3">
    <source>
        <dbReference type="ARBA" id="ARBA00022490"/>
    </source>
</evidence>
<keyword evidence="7" id="KW-0028">Amino-acid biosynthesis</keyword>
<keyword evidence="7" id="KW-0678">Repressor</keyword>
<comment type="pathway">
    <text evidence="7">Amino-acid biosynthesis; L-arginine biosynthesis [regulation].</text>
</comment>